<dbReference type="GO" id="GO:0015104">
    <property type="term" value="F:antimonite transmembrane transporter activity"/>
    <property type="evidence" value="ECO:0007669"/>
    <property type="project" value="TreeGrafter"/>
</dbReference>
<proteinExistence type="inferred from homology"/>
<feature type="transmembrane region" description="Helical" evidence="9">
    <location>
        <begin position="87"/>
        <end position="108"/>
    </location>
</feature>
<dbReference type="GO" id="GO:0015297">
    <property type="term" value="F:antiporter activity"/>
    <property type="evidence" value="ECO:0007669"/>
    <property type="project" value="UniProtKB-UniRule"/>
</dbReference>
<dbReference type="Proteomes" id="UP000290900">
    <property type="component" value="Unassembled WGS sequence"/>
</dbReference>
<dbReference type="InterPro" id="IPR038770">
    <property type="entry name" value="Na+/solute_symporter_sf"/>
</dbReference>
<feature type="transmembrane region" description="Helical" evidence="9">
    <location>
        <begin position="145"/>
        <end position="164"/>
    </location>
</feature>
<keyword evidence="5 8" id="KW-0812">Transmembrane</keyword>
<dbReference type="OrthoDB" id="187348at2759"/>
<dbReference type="PANTHER" id="PTHR43057:SF1">
    <property type="entry name" value="ARSENICAL-RESISTANCE PROTEIN 3"/>
    <property type="match status" value="1"/>
</dbReference>
<dbReference type="GO" id="GO:0005886">
    <property type="term" value="C:plasma membrane"/>
    <property type="evidence" value="ECO:0007669"/>
    <property type="project" value="UniProtKB-SubCell"/>
</dbReference>
<evidence type="ECO:0000256" key="1">
    <source>
        <dbReference type="ARBA" id="ARBA00004651"/>
    </source>
</evidence>
<dbReference type="InterPro" id="IPR004706">
    <property type="entry name" value="Arsenical-R_Acr3"/>
</dbReference>
<evidence type="ECO:0000256" key="8">
    <source>
        <dbReference type="PIRNR" id="PIRNR005508"/>
    </source>
</evidence>
<dbReference type="Pfam" id="PF01758">
    <property type="entry name" value="SBF"/>
    <property type="match status" value="1"/>
</dbReference>
<comment type="similarity">
    <text evidence="2 8">Belongs to the arsenical resistance-3 (ACR3) (TC 2.A.59) family.</text>
</comment>
<dbReference type="PIRSF" id="PIRSF005508">
    <property type="entry name" value="Acr3"/>
    <property type="match status" value="1"/>
</dbReference>
<evidence type="ECO:0000256" key="7">
    <source>
        <dbReference type="ARBA" id="ARBA00023136"/>
    </source>
</evidence>
<dbReference type="EMBL" id="CAACVR010000023">
    <property type="protein sequence ID" value="VEU22299.1"/>
    <property type="molecule type" value="Genomic_DNA"/>
</dbReference>
<accession>A0A448YMX3</accession>
<dbReference type="InParanoid" id="A0A448YMX3"/>
<feature type="transmembrane region" description="Helical" evidence="9">
    <location>
        <begin position="231"/>
        <end position="249"/>
    </location>
</feature>
<dbReference type="NCBIfam" id="TIGR00832">
    <property type="entry name" value="acr3"/>
    <property type="match status" value="1"/>
</dbReference>
<sequence>MSTLRTVLSQLSWTDKLLPPAIIIAIILGIVISVYAPNSRKAFQGAEVLGVSVPLAIGMIVMIVPPLCRLQLENYRMFLEKRLRKQLLISLVLNWIVCPFFMLALAWMTLFDLDEYRNGIILIGLGRCIAMVLVWNQIAHGDQNLCAVLVIMNSLLQLVLYAPYKIFFCDILGGARNLNPSGQSSISELYSTVASTVGFFLGIPLALGVLIRLTGMGLFGKKVYETRIMRFISPWSTIGLLYTILVIFINKGDSFISGIGTSFRCFVPLVAYFVITWFAVFFGLRMYFGTTKERSAEQEPLCGCEKQLSEGVENKVWKKCCSSSYPDITTQSFTAASNNFELSLAVAISLYGADSSQAIAATYGPLLEIPVLLILTIVSRYFEAKFLWRDEVTSDSE</sequence>
<organism evidence="10 11">
    <name type="scientific">Brettanomyces naardenensis</name>
    <name type="common">Yeast</name>
    <dbReference type="NCBI Taxonomy" id="13370"/>
    <lineage>
        <taxon>Eukaryota</taxon>
        <taxon>Fungi</taxon>
        <taxon>Dikarya</taxon>
        <taxon>Ascomycota</taxon>
        <taxon>Saccharomycotina</taxon>
        <taxon>Pichiomycetes</taxon>
        <taxon>Pichiales</taxon>
        <taxon>Pichiaceae</taxon>
        <taxon>Brettanomyces</taxon>
    </lineage>
</organism>
<comment type="subcellular location">
    <subcellularLocation>
        <location evidence="1 8">Cell membrane</location>
        <topology evidence="1 8">Multi-pass membrane protein</topology>
    </subcellularLocation>
</comment>
<feature type="transmembrane region" description="Helical" evidence="9">
    <location>
        <begin position="48"/>
        <end position="67"/>
    </location>
</feature>
<feature type="transmembrane region" description="Helical" evidence="9">
    <location>
        <begin position="269"/>
        <end position="288"/>
    </location>
</feature>
<dbReference type="STRING" id="13370.A0A448YMX3"/>
<evidence type="ECO:0000256" key="3">
    <source>
        <dbReference type="ARBA" id="ARBA00022448"/>
    </source>
</evidence>
<feature type="transmembrane region" description="Helical" evidence="9">
    <location>
        <begin position="17"/>
        <end position="36"/>
    </location>
</feature>
<dbReference type="GO" id="GO:0015105">
    <property type="term" value="F:arsenite transmembrane transporter activity"/>
    <property type="evidence" value="ECO:0007669"/>
    <property type="project" value="TreeGrafter"/>
</dbReference>
<evidence type="ECO:0000256" key="4">
    <source>
        <dbReference type="ARBA" id="ARBA00022475"/>
    </source>
</evidence>
<evidence type="ECO:0000256" key="5">
    <source>
        <dbReference type="ARBA" id="ARBA00022692"/>
    </source>
</evidence>
<gene>
    <name evidence="10" type="ORF">BRENAR_LOCUS3030</name>
</gene>
<evidence type="ECO:0000256" key="2">
    <source>
        <dbReference type="ARBA" id="ARBA00010110"/>
    </source>
</evidence>
<name>A0A448YMX3_BRENA</name>
<keyword evidence="4 8" id="KW-1003">Cell membrane</keyword>
<dbReference type="AlphaFoldDB" id="A0A448YMX3"/>
<dbReference type="Gene3D" id="1.20.1530.20">
    <property type="match status" value="1"/>
</dbReference>
<keyword evidence="3 8" id="KW-0813">Transport</keyword>
<keyword evidence="7 8" id="KW-0472">Membrane</keyword>
<feature type="transmembrane region" description="Helical" evidence="9">
    <location>
        <begin position="189"/>
        <end position="211"/>
    </location>
</feature>
<evidence type="ECO:0000313" key="10">
    <source>
        <dbReference type="EMBL" id="VEU22299.1"/>
    </source>
</evidence>
<evidence type="ECO:0000256" key="6">
    <source>
        <dbReference type="ARBA" id="ARBA00022989"/>
    </source>
</evidence>
<dbReference type="FunCoup" id="A0A448YMX3">
    <property type="interactions" value="17"/>
</dbReference>
<dbReference type="PANTHER" id="PTHR43057">
    <property type="entry name" value="ARSENITE EFFLUX TRANSPORTER"/>
    <property type="match status" value="1"/>
</dbReference>
<evidence type="ECO:0000256" key="9">
    <source>
        <dbReference type="SAM" id="Phobius"/>
    </source>
</evidence>
<keyword evidence="11" id="KW-1185">Reference proteome</keyword>
<protein>
    <submittedName>
        <fullName evidence="10">DEKNAAC103686</fullName>
    </submittedName>
</protein>
<dbReference type="InterPro" id="IPR002657">
    <property type="entry name" value="BilAc:Na_symport/Acr3"/>
</dbReference>
<feature type="transmembrane region" description="Helical" evidence="9">
    <location>
        <begin position="120"/>
        <end position="138"/>
    </location>
</feature>
<evidence type="ECO:0000313" key="11">
    <source>
        <dbReference type="Proteomes" id="UP000290900"/>
    </source>
</evidence>
<reference evidence="10 11" key="1">
    <citation type="submission" date="2018-12" db="EMBL/GenBank/DDBJ databases">
        <authorList>
            <person name="Tiukova I."/>
            <person name="Dainat J."/>
        </authorList>
    </citation>
    <scope>NUCLEOTIDE SEQUENCE [LARGE SCALE GENOMIC DNA]</scope>
</reference>
<keyword evidence="6 8" id="KW-1133">Transmembrane helix</keyword>